<dbReference type="PROSITE" id="PS51084">
    <property type="entry name" value="HIT_2"/>
    <property type="match status" value="1"/>
</dbReference>
<keyword evidence="1" id="KW-0547">Nucleotide-binding</keyword>
<dbReference type="InterPro" id="IPR001310">
    <property type="entry name" value="Histidine_triad_HIT"/>
</dbReference>
<dbReference type="PANTHER" id="PTHR12486:SF5">
    <property type="entry name" value="ADENOSINE 5'-MONOPHOSPHORAMIDASE HINT3"/>
    <property type="match status" value="1"/>
</dbReference>
<dbReference type="AlphaFoldDB" id="F0YSI1"/>
<protein>
    <recommendedName>
        <fullName evidence="6">HIT domain-containing protein</fullName>
    </recommendedName>
</protein>
<evidence type="ECO:0000259" key="6">
    <source>
        <dbReference type="PROSITE" id="PS51084"/>
    </source>
</evidence>
<proteinExistence type="predicted"/>
<evidence type="ECO:0000313" key="8">
    <source>
        <dbReference type="Proteomes" id="UP000002729"/>
    </source>
</evidence>
<sequence length="174" mass="19834">MFRAFGCQRSIVPRERYSTLAEDIDKNPTVFGKLLRREQPVRVLHEDDTYFAFRNIKPYAPLAGLVIPKRRLLQDPDALGPEDLPVVEDLKRIALDICEREKPDAFKANDYWLRFHPRPFNSVDHLHLHVLAPVSQVSVWTTLVFFAHGLHAADVDDVLARLRGGDGAKPKEGS</sequence>
<accession>F0YSI1</accession>
<feature type="active site" description="Tele-AMP-histidine intermediate" evidence="3">
    <location>
        <position position="127"/>
    </location>
</feature>
<dbReference type="Pfam" id="PF11969">
    <property type="entry name" value="DcpS_C"/>
    <property type="match status" value="1"/>
</dbReference>
<evidence type="ECO:0000256" key="1">
    <source>
        <dbReference type="ARBA" id="ARBA00022741"/>
    </source>
</evidence>
<dbReference type="GO" id="GO:0000166">
    <property type="term" value="F:nucleotide binding"/>
    <property type="evidence" value="ECO:0007669"/>
    <property type="project" value="UniProtKB-KW"/>
</dbReference>
<dbReference type="eggNOG" id="KOG4359">
    <property type="taxonomic scope" value="Eukaryota"/>
</dbReference>
<keyword evidence="2" id="KW-0378">Hydrolase</keyword>
<dbReference type="Gene3D" id="3.30.428.10">
    <property type="entry name" value="HIT-like"/>
    <property type="match status" value="1"/>
</dbReference>
<organism evidence="8">
    <name type="scientific">Aureococcus anophagefferens</name>
    <name type="common">Harmful bloom alga</name>
    <dbReference type="NCBI Taxonomy" id="44056"/>
    <lineage>
        <taxon>Eukaryota</taxon>
        <taxon>Sar</taxon>
        <taxon>Stramenopiles</taxon>
        <taxon>Ochrophyta</taxon>
        <taxon>Pelagophyceae</taxon>
        <taxon>Pelagomonadales</taxon>
        <taxon>Pelagomonadaceae</taxon>
        <taxon>Aureococcus</taxon>
    </lineage>
</organism>
<dbReference type="GeneID" id="20221649"/>
<dbReference type="GO" id="GO:0016787">
    <property type="term" value="F:hydrolase activity"/>
    <property type="evidence" value="ECO:0007669"/>
    <property type="project" value="UniProtKB-KW"/>
</dbReference>
<dbReference type="SUPFAM" id="SSF54197">
    <property type="entry name" value="HIT-like"/>
    <property type="match status" value="1"/>
</dbReference>
<feature type="domain" description="HIT" evidence="6">
    <location>
        <begin position="30"/>
        <end position="140"/>
    </location>
</feature>
<dbReference type="InterPro" id="IPR036265">
    <property type="entry name" value="HIT-like_sf"/>
</dbReference>
<evidence type="ECO:0000313" key="7">
    <source>
        <dbReference type="EMBL" id="EGB01928.1"/>
    </source>
</evidence>
<evidence type="ECO:0000256" key="5">
    <source>
        <dbReference type="PROSITE-ProRule" id="PRU00464"/>
    </source>
</evidence>
<dbReference type="OMA" id="WYLTEEM"/>
<dbReference type="Proteomes" id="UP000002729">
    <property type="component" value="Unassembled WGS sequence"/>
</dbReference>
<dbReference type="RefSeq" id="XP_009043373.1">
    <property type="nucleotide sequence ID" value="XM_009045125.1"/>
</dbReference>
<dbReference type="InterPro" id="IPR011146">
    <property type="entry name" value="HIT-like"/>
</dbReference>
<feature type="short sequence motif" description="Histidine triad motif" evidence="4 5">
    <location>
        <begin position="125"/>
        <end position="129"/>
    </location>
</feature>
<dbReference type="InParanoid" id="F0YSI1"/>
<dbReference type="PANTHER" id="PTHR12486">
    <property type="entry name" value="APRATAXIN-RELATED"/>
    <property type="match status" value="1"/>
</dbReference>
<evidence type="ECO:0000256" key="4">
    <source>
        <dbReference type="PIRSR" id="PIRSR601310-3"/>
    </source>
</evidence>
<gene>
    <name evidence="7" type="ORF">AURANDRAFT_35646</name>
</gene>
<reference evidence="7 8" key="1">
    <citation type="journal article" date="2011" name="Proc. Natl. Acad. Sci. U.S.A.">
        <title>Niche of harmful alga Aureococcus anophagefferens revealed through ecogenomics.</title>
        <authorList>
            <person name="Gobler C.J."/>
            <person name="Berry D.L."/>
            <person name="Dyhrman S.T."/>
            <person name="Wilhelm S.W."/>
            <person name="Salamov A."/>
            <person name="Lobanov A.V."/>
            <person name="Zhang Y."/>
            <person name="Collier J.L."/>
            <person name="Wurch L.L."/>
            <person name="Kustka A.B."/>
            <person name="Dill B.D."/>
            <person name="Shah M."/>
            <person name="VerBerkmoes N.C."/>
            <person name="Kuo A."/>
            <person name="Terry A."/>
            <person name="Pangilinan J."/>
            <person name="Lindquist E.A."/>
            <person name="Lucas S."/>
            <person name="Paulsen I.T."/>
            <person name="Hattenrath-Lehmann T.K."/>
            <person name="Talmage S.C."/>
            <person name="Walker E.A."/>
            <person name="Koch F."/>
            <person name="Burson A.M."/>
            <person name="Marcoval M.A."/>
            <person name="Tang Y.Z."/>
            <person name="Lecleir G.R."/>
            <person name="Coyne K.J."/>
            <person name="Berg G.M."/>
            <person name="Bertrand E.M."/>
            <person name="Saito M.A."/>
            <person name="Gladyshev V.N."/>
            <person name="Grigoriev I.V."/>
        </authorList>
    </citation>
    <scope>NUCLEOTIDE SEQUENCE [LARGE SCALE GENOMIC DNA]</scope>
    <source>
        <strain evidence="8">CCMP 1984</strain>
    </source>
</reference>
<name>F0YSI1_AURAN</name>
<keyword evidence="8" id="KW-1185">Reference proteome</keyword>
<dbReference type="EMBL" id="GL833997">
    <property type="protein sequence ID" value="EGB01928.1"/>
    <property type="molecule type" value="Genomic_DNA"/>
</dbReference>
<dbReference type="PRINTS" id="PR00332">
    <property type="entry name" value="HISTRIAD"/>
</dbReference>
<dbReference type="KEGG" id="aaf:AURANDRAFT_35646"/>
<evidence type="ECO:0000256" key="2">
    <source>
        <dbReference type="ARBA" id="ARBA00022801"/>
    </source>
</evidence>
<dbReference type="OrthoDB" id="1915375at2759"/>
<evidence type="ECO:0000256" key="3">
    <source>
        <dbReference type="PIRSR" id="PIRSR601310-1"/>
    </source>
</evidence>